<evidence type="ECO:0000256" key="6">
    <source>
        <dbReference type="ARBA" id="ARBA00022490"/>
    </source>
</evidence>
<evidence type="ECO:0000256" key="2">
    <source>
        <dbReference type="ARBA" id="ARBA00004247"/>
    </source>
</evidence>
<evidence type="ECO:0000259" key="15">
    <source>
        <dbReference type="PROSITE" id="PS50024"/>
    </source>
</evidence>
<evidence type="ECO:0000256" key="1">
    <source>
        <dbReference type="ARBA" id="ARBA00004123"/>
    </source>
</evidence>
<dbReference type="Proteomes" id="UP000265300">
    <property type="component" value="Unplaced"/>
</dbReference>
<evidence type="ECO:0000256" key="5">
    <source>
        <dbReference type="ARBA" id="ARBA00022475"/>
    </source>
</evidence>
<dbReference type="PRINTS" id="PR01217">
    <property type="entry name" value="PRICHEXTENSN"/>
</dbReference>
<dbReference type="Gene3D" id="6.10.140.600">
    <property type="match status" value="1"/>
</dbReference>
<dbReference type="PANTHER" id="PTHR10006:SF19">
    <property type="entry name" value="MUCIN-1"/>
    <property type="match status" value="1"/>
</dbReference>
<evidence type="ECO:0000256" key="7">
    <source>
        <dbReference type="ARBA" id="ARBA00022553"/>
    </source>
</evidence>
<dbReference type="KEGG" id="lve:103070294"/>
<gene>
    <name evidence="17" type="primary">MUC1</name>
</gene>
<dbReference type="InterPro" id="IPR036364">
    <property type="entry name" value="SEA_dom_sf"/>
</dbReference>
<dbReference type="Pfam" id="PF01390">
    <property type="entry name" value="SEA"/>
    <property type="match status" value="1"/>
</dbReference>
<feature type="chain" id="PRO_5016464730" description="Mucin-1" evidence="14">
    <location>
        <begin position="23"/>
        <end position="539"/>
    </location>
</feature>
<accession>A0A340XDD6</accession>
<evidence type="ECO:0000256" key="12">
    <source>
        <dbReference type="SAM" id="MobiDB-lite"/>
    </source>
</evidence>
<feature type="compositionally biased region" description="Low complexity" evidence="12">
    <location>
        <begin position="42"/>
        <end position="256"/>
    </location>
</feature>
<dbReference type="OrthoDB" id="9909831at2759"/>
<dbReference type="InterPro" id="IPR000082">
    <property type="entry name" value="SEA_dom"/>
</dbReference>
<evidence type="ECO:0000256" key="4">
    <source>
        <dbReference type="ARBA" id="ARBA00014269"/>
    </source>
</evidence>
<proteinExistence type="predicted"/>
<feature type="compositionally biased region" description="Polar residues" evidence="12">
    <location>
        <begin position="263"/>
        <end position="277"/>
    </location>
</feature>
<keyword evidence="8" id="KW-0068">Autocatalytic cleavage</keyword>
<keyword evidence="6" id="KW-0963">Cytoplasm</keyword>
<evidence type="ECO:0000256" key="14">
    <source>
        <dbReference type="SAM" id="SignalP"/>
    </source>
</evidence>
<evidence type="ECO:0000256" key="8">
    <source>
        <dbReference type="ARBA" id="ARBA00022813"/>
    </source>
</evidence>
<feature type="domain" description="SEA" evidence="15">
    <location>
        <begin position="327"/>
        <end position="434"/>
    </location>
</feature>
<keyword evidence="16" id="KW-1185">Reference proteome</keyword>
<dbReference type="GO" id="GO:0016324">
    <property type="term" value="C:apical plasma membrane"/>
    <property type="evidence" value="ECO:0007669"/>
    <property type="project" value="UniProtKB-SubCell"/>
</dbReference>
<feature type="region of interest" description="Disordered" evidence="12">
    <location>
        <begin position="24"/>
        <end position="286"/>
    </location>
</feature>
<feature type="transmembrane region" description="Helical" evidence="13">
    <location>
        <begin position="445"/>
        <end position="470"/>
    </location>
</feature>
<protein>
    <recommendedName>
        <fullName evidence="4">Mucin-1</fullName>
    </recommendedName>
</protein>
<keyword evidence="13" id="KW-0472">Membrane</keyword>
<evidence type="ECO:0000256" key="11">
    <source>
        <dbReference type="ARBA" id="ARBA00023288"/>
    </source>
</evidence>
<keyword evidence="9" id="KW-0564">Palmitate</keyword>
<dbReference type="AlphaFoldDB" id="A0A340XDD6"/>
<evidence type="ECO:0000313" key="17">
    <source>
        <dbReference type="RefSeq" id="XP_007458112.1"/>
    </source>
</evidence>
<keyword evidence="13" id="KW-0812">Transmembrane</keyword>
<keyword evidence="11" id="KW-0449">Lipoprotein</keyword>
<dbReference type="STRING" id="118797.A0A340XDD6"/>
<dbReference type="SMART" id="SM00200">
    <property type="entry name" value="SEA"/>
    <property type="match status" value="1"/>
</dbReference>
<evidence type="ECO:0000256" key="13">
    <source>
        <dbReference type="SAM" id="Phobius"/>
    </source>
</evidence>
<evidence type="ECO:0000256" key="3">
    <source>
        <dbReference type="ARBA" id="ARBA00004496"/>
    </source>
</evidence>
<dbReference type="InParanoid" id="A0A340XDD6"/>
<dbReference type="GeneID" id="103070294"/>
<evidence type="ECO:0000256" key="10">
    <source>
        <dbReference type="ARBA" id="ARBA00023242"/>
    </source>
</evidence>
<reference evidence="17" key="1">
    <citation type="submission" date="2025-08" db="UniProtKB">
        <authorList>
            <consortium name="RefSeq"/>
        </authorList>
    </citation>
    <scope>IDENTIFICATION</scope>
</reference>
<organism evidence="16 17">
    <name type="scientific">Lipotes vexillifer</name>
    <name type="common">Yangtze river dolphin</name>
    <dbReference type="NCBI Taxonomy" id="118797"/>
    <lineage>
        <taxon>Eukaryota</taxon>
        <taxon>Metazoa</taxon>
        <taxon>Chordata</taxon>
        <taxon>Craniata</taxon>
        <taxon>Vertebrata</taxon>
        <taxon>Euteleostomi</taxon>
        <taxon>Mammalia</taxon>
        <taxon>Eutheria</taxon>
        <taxon>Laurasiatheria</taxon>
        <taxon>Artiodactyla</taxon>
        <taxon>Whippomorpha</taxon>
        <taxon>Cetacea</taxon>
        <taxon>Odontoceti</taxon>
        <taxon>Lipotidae</taxon>
        <taxon>Lipotes</taxon>
    </lineage>
</organism>
<keyword evidence="7" id="KW-0597">Phosphoprotein</keyword>
<feature type="signal peptide" evidence="14">
    <location>
        <begin position="1"/>
        <end position="22"/>
    </location>
</feature>
<keyword evidence="13" id="KW-1133">Transmembrane helix</keyword>
<dbReference type="SUPFAM" id="SSF82671">
    <property type="entry name" value="SEA domain"/>
    <property type="match status" value="1"/>
</dbReference>
<dbReference type="RefSeq" id="XP_007458112.1">
    <property type="nucleotide sequence ID" value="XM_007458050.1"/>
</dbReference>
<name>A0A340XDD6_LIPVE</name>
<dbReference type="GO" id="GO:0005737">
    <property type="term" value="C:cytoplasm"/>
    <property type="evidence" value="ECO:0007669"/>
    <property type="project" value="UniProtKB-SubCell"/>
</dbReference>
<keyword evidence="5" id="KW-1003">Cell membrane</keyword>
<dbReference type="PANTHER" id="PTHR10006">
    <property type="entry name" value="MUCIN-1-RELATED"/>
    <property type="match status" value="1"/>
</dbReference>
<sequence>MTSDIQAPFFLLLLFQMLTGEGRKALSNQSPASGSAAPPVHGGTSPARPSGASPPSTSPASGSAAPPVHGDISPARPSGASPPTTSPASGSAAPPVHGDTSPRATSGASPPTTSPASDSAAPPVHGGTSPRATSGASPPTTSPASGSAAPPVHGGTSPRATSGASPPTTSPASGSAAHGGTSPRVTSGASPPSTSPASGSAAPPVHGDTSPRATSGASPPTTSPASGSAAPPAHGGTSPRATSGTSPPTTSPASRSVVITAHKGTSSKVTMTQTSNGTPSSVPSSYTPTIFASHITRTTASSTNQSIVPPYAPTSSNHRTSQQLPGRVSLFFLSFRITNLQFNSSLENPSTSDYQKLQRCISILFVQTYKQEDFLGLSDIKFRPGSVVVELTLAFREGTTAHNVERQFGQLEAAAVKCNLTISGVSVRDASFPSSAQSGSGVPGWGIALLVLVCVLVALAIIYLIALVVCQCRQKNGGQLDLFPIRDAYHPMSEYPTYHTHGRYVPPGSTKRSPFEEVSAGNGGSTLSYTNLAATSANL</sequence>
<evidence type="ECO:0000256" key="9">
    <source>
        <dbReference type="ARBA" id="ARBA00023139"/>
    </source>
</evidence>
<comment type="subcellular location">
    <subcellularLocation>
        <location evidence="2">Apical cell membrane</location>
        <topology evidence="2">Single-pass type I membrane protein</topology>
    </subcellularLocation>
    <subcellularLocation>
        <location evidence="3">Cytoplasm</location>
    </subcellularLocation>
    <subcellularLocation>
        <location evidence="1">Nucleus</location>
    </subcellularLocation>
</comment>
<keyword evidence="14" id="KW-0732">Signal</keyword>
<keyword evidence="10" id="KW-0539">Nucleus</keyword>
<evidence type="ECO:0000313" key="16">
    <source>
        <dbReference type="Proteomes" id="UP000265300"/>
    </source>
</evidence>
<dbReference type="PROSITE" id="PS50024">
    <property type="entry name" value="SEA"/>
    <property type="match status" value="1"/>
</dbReference>
<dbReference type="CTD" id="4582"/>
<dbReference type="GO" id="GO:0005634">
    <property type="term" value="C:nucleus"/>
    <property type="evidence" value="ECO:0007669"/>
    <property type="project" value="UniProtKB-SubCell"/>
</dbReference>